<dbReference type="AlphaFoldDB" id="A0AAE0FE07"/>
<accession>A0AAE0FE07</accession>
<evidence type="ECO:0000313" key="2">
    <source>
        <dbReference type="Proteomes" id="UP001190700"/>
    </source>
</evidence>
<evidence type="ECO:0000313" key="1">
    <source>
        <dbReference type="EMBL" id="KAK3258101.1"/>
    </source>
</evidence>
<dbReference type="InterPro" id="IPR055286">
    <property type="entry name" value="RXYLT1-like"/>
</dbReference>
<protein>
    <recommendedName>
        <fullName evidence="3">Exostosin GT47 domain-containing protein</fullName>
    </recommendedName>
</protein>
<dbReference type="GO" id="GO:0035269">
    <property type="term" value="P:protein O-linked glycosylation via mannose"/>
    <property type="evidence" value="ECO:0007669"/>
    <property type="project" value="InterPro"/>
</dbReference>
<dbReference type="EMBL" id="LGRX02019828">
    <property type="protein sequence ID" value="KAK3258101.1"/>
    <property type="molecule type" value="Genomic_DNA"/>
</dbReference>
<gene>
    <name evidence="1" type="ORF">CYMTET_32840</name>
</gene>
<sequence length="227" mass="26036">MKSLLWKKSLSLLLSSVSIASMIHLLPFWQTLDLNIDLHTKWNLLDDTRERVNLLLVKYSAGSTDHPPYAEHKGVRRQCLKDLEANGFSGSRRVRRSWWSSRILRRRSVKLSHTARLDSYLKELKTYKFAMSPPGNGIDTHRTWEALMAGAIPVVFANPAAMLPLYNGLPVLVIQDCKNITKSFLANEYTTIIEQSGDWNREKLFMPYWRDAISQSSAIFEQGNRGN</sequence>
<dbReference type="GO" id="GO:0120053">
    <property type="term" value="F:ribitol beta-1,4-xylosyltransferase activity"/>
    <property type="evidence" value="ECO:0007669"/>
    <property type="project" value="InterPro"/>
</dbReference>
<dbReference type="PANTHER" id="PTHR15576">
    <property type="entry name" value="RIBITOL-5-PHOSPHATE XYLOSYLTRANSFERASE 1"/>
    <property type="match status" value="1"/>
</dbReference>
<keyword evidence="2" id="KW-1185">Reference proteome</keyword>
<dbReference type="GO" id="GO:0005794">
    <property type="term" value="C:Golgi apparatus"/>
    <property type="evidence" value="ECO:0007669"/>
    <property type="project" value="TreeGrafter"/>
</dbReference>
<name>A0AAE0FE07_9CHLO</name>
<reference evidence="1 2" key="1">
    <citation type="journal article" date="2015" name="Genome Biol. Evol.">
        <title>Comparative Genomics of a Bacterivorous Green Alga Reveals Evolutionary Causalities and Consequences of Phago-Mixotrophic Mode of Nutrition.</title>
        <authorList>
            <person name="Burns J.A."/>
            <person name="Paasch A."/>
            <person name="Narechania A."/>
            <person name="Kim E."/>
        </authorList>
    </citation>
    <scope>NUCLEOTIDE SEQUENCE [LARGE SCALE GENOMIC DNA]</scope>
    <source>
        <strain evidence="1 2">PLY_AMNH</strain>
    </source>
</reference>
<proteinExistence type="predicted"/>
<comment type="caution">
    <text evidence="1">The sequence shown here is derived from an EMBL/GenBank/DDBJ whole genome shotgun (WGS) entry which is preliminary data.</text>
</comment>
<organism evidence="1 2">
    <name type="scientific">Cymbomonas tetramitiformis</name>
    <dbReference type="NCBI Taxonomy" id="36881"/>
    <lineage>
        <taxon>Eukaryota</taxon>
        <taxon>Viridiplantae</taxon>
        <taxon>Chlorophyta</taxon>
        <taxon>Pyramimonadophyceae</taxon>
        <taxon>Pyramimonadales</taxon>
        <taxon>Pyramimonadaceae</taxon>
        <taxon>Cymbomonas</taxon>
    </lineage>
</organism>
<evidence type="ECO:0008006" key="3">
    <source>
        <dbReference type="Google" id="ProtNLM"/>
    </source>
</evidence>
<dbReference type="PANTHER" id="PTHR15576:SF1">
    <property type="entry name" value="RIBITOL-5-PHOSPHATE XYLOSYLTRANSFERASE 1"/>
    <property type="match status" value="1"/>
</dbReference>
<dbReference type="Proteomes" id="UP001190700">
    <property type="component" value="Unassembled WGS sequence"/>
</dbReference>